<dbReference type="PROSITE" id="PS00792">
    <property type="entry name" value="DHPS_1"/>
    <property type="match status" value="1"/>
</dbReference>
<evidence type="ECO:0000313" key="10">
    <source>
        <dbReference type="EMBL" id="VBB68990.1"/>
    </source>
</evidence>
<dbReference type="InterPro" id="IPR011005">
    <property type="entry name" value="Dihydropteroate_synth-like_sf"/>
</dbReference>
<evidence type="ECO:0000256" key="5">
    <source>
        <dbReference type="ARBA" id="ARBA00022679"/>
    </source>
</evidence>
<evidence type="ECO:0000256" key="6">
    <source>
        <dbReference type="ARBA" id="ARBA00022723"/>
    </source>
</evidence>
<name>A0A484H6F1_9ZZZZ</name>
<dbReference type="PANTHER" id="PTHR20941">
    <property type="entry name" value="FOLATE SYNTHESIS PROTEINS"/>
    <property type="match status" value="1"/>
</dbReference>
<dbReference type="InterPro" id="IPR006390">
    <property type="entry name" value="DHP_synth_dom"/>
</dbReference>
<dbReference type="EC" id="2.5.1.15" evidence="4"/>
<evidence type="ECO:0000256" key="4">
    <source>
        <dbReference type="ARBA" id="ARBA00012458"/>
    </source>
</evidence>
<dbReference type="GO" id="GO:0046872">
    <property type="term" value="F:metal ion binding"/>
    <property type="evidence" value="ECO:0007669"/>
    <property type="project" value="UniProtKB-KW"/>
</dbReference>
<keyword evidence="6" id="KW-0479">Metal-binding</keyword>
<dbReference type="Pfam" id="PF00809">
    <property type="entry name" value="Pterin_bind"/>
    <property type="match status" value="1"/>
</dbReference>
<keyword evidence="8" id="KW-0289">Folate biosynthesis</keyword>
<dbReference type="Gene3D" id="3.20.20.20">
    <property type="entry name" value="Dihydropteroate synthase-like"/>
    <property type="match status" value="1"/>
</dbReference>
<evidence type="ECO:0000256" key="1">
    <source>
        <dbReference type="ARBA" id="ARBA00000012"/>
    </source>
</evidence>
<evidence type="ECO:0000256" key="3">
    <source>
        <dbReference type="ARBA" id="ARBA00004763"/>
    </source>
</evidence>
<dbReference type="GO" id="GO:0046656">
    <property type="term" value="P:folic acid biosynthetic process"/>
    <property type="evidence" value="ECO:0007669"/>
    <property type="project" value="UniProtKB-KW"/>
</dbReference>
<gene>
    <name evidence="10" type="ORF">RIEGSTA812A_PEG_463</name>
</gene>
<accession>A0A484H6F1</accession>
<dbReference type="CDD" id="cd00739">
    <property type="entry name" value="DHPS"/>
    <property type="match status" value="1"/>
</dbReference>
<evidence type="ECO:0000256" key="2">
    <source>
        <dbReference type="ARBA" id="ARBA00001946"/>
    </source>
</evidence>
<reference evidence="10" key="1">
    <citation type="submission" date="2018-10" db="EMBL/GenBank/DDBJ databases">
        <authorList>
            <person name="Gruber-Vodicka H."/>
            <person name="Jaeckle O."/>
        </authorList>
    </citation>
    <scope>NUCLEOTIDE SEQUENCE</scope>
</reference>
<dbReference type="PROSITE" id="PS50972">
    <property type="entry name" value="PTERIN_BINDING"/>
    <property type="match status" value="1"/>
</dbReference>
<organism evidence="10">
    <name type="scientific">invertebrate metagenome</name>
    <dbReference type="NCBI Taxonomy" id="1711999"/>
    <lineage>
        <taxon>unclassified sequences</taxon>
        <taxon>metagenomes</taxon>
        <taxon>organismal metagenomes</taxon>
    </lineage>
</organism>
<comment type="cofactor">
    <cofactor evidence="2">
        <name>Mg(2+)</name>
        <dbReference type="ChEBI" id="CHEBI:18420"/>
    </cofactor>
</comment>
<dbReference type="AlphaFoldDB" id="A0A484H6F1"/>
<comment type="catalytic activity">
    <reaction evidence="1">
        <text>(7,8-dihydropterin-6-yl)methyl diphosphate + 4-aminobenzoate = 7,8-dihydropteroate + diphosphate</text>
        <dbReference type="Rhea" id="RHEA:19949"/>
        <dbReference type="ChEBI" id="CHEBI:17836"/>
        <dbReference type="ChEBI" id="CHEBI:17839"/>
        <dbReference type="ChEBI" id="CHEBI:33019"/>
        <dbReference type="ChEBI" id="CHEBI:72950"/>
        <dbReference type="EC" id="2.5.1.15"/>
    </reaction>
</comment>
<dbReference type="EMBL" id="LR026963">
    <property type="protein sequence ID" value="VBB68990.1"/>
    <property type="molecule type" value="Genomic_DNA"/>
</dbReference>
<feature type="domain" description="Pterin-binding" evidence="9">
    <location>
        <begin position="115"/>
        <end position="368"/>
    </location>
</feature>
<dbReference type="GO" id="GO:0005829">
    <property type="term" value="C:cytosol"/>
    <property type="evidence" value="ECO:0007669"/>
    <property type="project" value="TreeGrafter"/>
</dbReference>
<sequence length="405" mass="42740">MDRSHACSNVSGPSNGHAKRAKNTFYLVPIGLLSGDIAEIAVKLGRARLLVGGPLAFTACEVVARQGETIRSAVLPLDEVQAWAARENATQWIHTLLDRLSSRRPPFSGFSFERPRLMGVVNVTPDSFSDGGTLVNPRLALAHALRLKAAGADIIDVGGESTRPGACSVAPAEEIERVVPVIQALAERGVVTSIDTRHAAVMAAALEAGAAIVNDVTALTGDPLSLPLVASRKIPVILTHMQGEPHTMQRNPQYSLAPLDIYDMLAERLTVCLRAGLTRAGICLDPGIGFGKTVRHNLEILGRLAVLHTLGCCLMLGVSRKSFIAGVSAAEPPGARLPGSLMAALAGLDQGIGLIRVHDVAETFQAVNVWQAMRTATGYCASNMPATPSPPARAVRADWQACVPH</sequence>
<dbReference type="GO" id="GO:0004156">
    <property type="term" value="F:dihydropteroate synthase activity"/>
    <property type="evidence" value="ECO:0007669"/>
    <property type="project" value="UniProtKB-EC"/>
</dbReference>
<proteinExistence type="predicted"/>
<protein>
    <recommendedName>
        <fullName evidence="4">dihydropteroate synthase</fullName>
        <ecNumber evidence="4">2.5.1.15</ecNumber>
    </recommendedName>
</protein>
<dbReference type="SUPFAM" id="SSF51717">
    <property type="entry name" value="Dihydropteroate synthetase-like"/>
    <property type="match status" value="1"/>
</dbReference>
<dbReference type="InterPro" id="IPR045031">
    <property type="entry name" value="DHP_synth-like"/>
</dbReference>
<keyword evidence="5 10" id="KW-0808">Transferase</keyword>
<evidence type="ECO:0000259" key="9">
    <source>
        <dbReference type="PROSITE" id="PS50972"/>
    </source>
</evidence>
<comment type="pathway">
    <text evidence="3">Cofactor biosynthesis; tetrahydrofolate biosynthesis; 7,8-dihydrofolate from 2-amino-4-hydroxy-6-hydroxymethyl-7,8-dihydropteridine diphosphate and 4-aminobenzoate: step 1/2.</text>
</comment>
<keyword evidence="7" id="KW-0460">Magnesium</keyword>
<dbReference type="PROSITE" id="PS00793">
    <property type="entry name" value="DHPS_2"/>
    <property type="match status" value="1"/>
</dbReference>
<dbReference type="NCBIfam" id="TIGR01496">
    <property type="entry name" value="DHPS"/>
    <property type="match status" value="1"/>
</dbReference>
<dbReference type="GO" id="GO:0046654">
    <property type="term" value="P:tetrahydrofolate biosynthetic process"/>
    <property type="evidence" value="ECO:0007669"/>
    <property type="project" value="TreeGrafter"/>
</dbReference>
<dbReference type="PANTHER" id="PTHR20941:SF1">
    <property type="entry name" value="FOLIC ACID SYNTHESIS PROTEIN FOL1"/>
    <property type="match status" value="1"/>
</dbReference>
<evidence type="ECO:0000256" key="8">
    <source>
        <dbReference type="ARBA" id="ARBA00022909"/>
    </source>
</evidence>
<dbReference type="InterPro" id="IPR000489">
    <property type="entry name" value="Pterin-binding_dom"/>
</dbReference>
<evidence type="ECO:0000256" key="7">
    <source>
        <dbReference type="ARBA" id="ARBA00022842"/>
    </source>
</evidence>